<keyword evidence="6 9" id="KW-0255">Endonuclease</keyword>
<comment type="caution">
    <text evidence="10">The sequence shown here is derived from an EMBL/GenBank/DDBJ whole genome shotgun (WGS) entry which is preliminary data.</text>
</comment>
<evidence type="ECO:0000256" key="3">
    <source>
        <dbReference type="ARBA" id="ARBA00022552"/>
    </source>
</evidence>
<comment type="subcellular location">
    <subcellularLocation>
        <location evidence="9">Cytoplasm</location>
    </subcellularLocation>
</comment>
<dbReference type="AlphaFoldDB" id="A0A917W4M0"/>
<dbReference type="PANTHER" id="PTHR46986:SF1">
    <property type="entry name" value="ENDORIBONUCLEASE YBEY, CHLOROPLASTIC"/>
    <property type="match status" value="1"/>
</dbReference>
<name>A0A917W4M0_9ACTN</name>
<organism evidence="10 11">
    <name type="scientific">Microlunatus endophyticus</name>
    <dbReference type="NCBI Taxonomy" id="1716077"/>
    <lineage>
        <taxon>Bacteria</taxon>
        <taxon>Bacillati</taxon>
        <taxon>Actinomycetota</taxon>
        <taxon>Actinomycetes</taxon>
        <taxon>Propionibacteriales</taxon>
        <taxon>Propionibacteriaceae</taxon>
        <taxon>Microlunatus</taxon>
    </lineage>
</organism>
<gene>
    <name evidence="9 10" type="primary">ybeY</name>
    <name evidence="10" type="ORF">GCM10011575_21770</name>
</gene>
<keyword evidence="5 9" id="KW-0479">Metal-binding</keyword>
<keyword evidence="11" id="KW-1185">Reference proteome</keyword>
<dbReference type="RefSeq" id="WP_188895337.1">
    <property type="nucleotide sequence ID" value="NZ_BMMZ01000004.1"/>
</dbReference>
<dbReference type="Pfam" id="PF02130">
    <property type="entry name" value="YbeY"/>
    <property type="match status" value="1"/>
</dbReference>
<keyword evidence="7 9" id="KW-0378">Hydrolase</keyword>
<reference evidence="10" key="1">
    <citation type="journal article" date="2014" name="Int. J. Syst. Evol. Microbiol.">
        <title>Complete genome sequence of Corynebacterium casei LMG S-19264T (=DSM 44701T), isolated from a smear-ripened cheese.</title>
        <authorList>
            <consortium name="US DOE Joint Genome Institute (JGI-PGF)"/>
            <person name="Walter F."/>
            <person name="Albersmeier A."/>
            <person name="Kalinowski J."/>
            <person name="Ruckert C."/>
        </authorList>
    </citation>
    <scope>NUCLEOTIDE SEQUENCE</scope>
    <source>
        <strain evidence="10">CGMCC 4.7306</strain>
    </source>
</reference>
<dbReference type="GO" id="GO:0004521">
    <property type="term" value="F:RNA endonuclease activity"/>
    <property type="evidence" value="ECO:0007669"/>
    <property type="project" value="UniProtKB-UniRule"/>
</dbReference>
<accession>A0A917W4M0</accession>
<dbReference type="SUPFAM" id="SSF55486">
    <property type="entry name" value="Metalloproteases ('zincins'), catalytic domain"/>
    <property type="match status" value="1"/>
</dbReference>
<dbReference type="InterPro" id="IPR002036">
    <property type="entry name" value="YbeY"/>
</dbReference>
<sequence>MTVEINNESGSEADSTGLVRLAEFTLAQLRIHPQTELSILLVDEDTMSAYHEKYMDEAGPTDVLSFPMDELRIPDDDDEPPLGLLGDVVLCPAVTSRQAAEHGRTPDAEAEYLLVHGLLHLLGFDHAEPQEKVEMFGLKDRLLQLWDAERGMQVHGPSGTTPAG</sequence>
<reference evidence="10" key="2">
    <citation type="submission" date="2020-09" db="EMBL/GenBank/DDBJ databases">
        <authorList>
            <person name="Sun Q."/>
            <person name="Zhou Y."/>
        </authorList>
    </citation>
    <scope>NUCLEOTIDE SEQUENCE</scope>
    <source>
        <strain evidence="10">CGMCC 4.7306</strain>
    </source>
</reference>
<keyword evidence="4 9" id="KW-0540">Nuclease</keyword>
<feature type="binding site" evidence="9">
    <location>
        <position position="120"/>
    </location>
    <ligand>
        <name>Zn(2+)</name>
        <dbReference type="ChEBI" id="CHEBI:29105"/>
        <note>catalytic</note>
    </ligand>
</feature>
<proteinExistence type="inferred from homology"/>
<dbReference type="GO" id="GO:0008270">
    <property type="term" value="F:zinc ion binding"/>
    <property type="evidence" value="ECO:0007669"/>
    <property type="project" value="UniProtKB-UniRule"/>
</dbReference>
<comment type="similarity">
    <text evidence="1 9">Belongs to the endoribonuclease YbeY family.</text>
</comment>
<feature type="binding site" evidence="9">
    <location>
        <position position="116"/>
    </location>
    <ligand>
        <name>Zn(2+)</name>
        <dbReference type="ChEBI" id="CHEBI:29105"/>
        <note>catalytic</note>
    </ligand>
</feature>
<dbReference type="GO" id="GO:0004222">
    <property type="term" value="F:metalloendopeptidase activity"/>
    <property type="evidence" value="ECO:0007669"/>
    <property type="project" value="InterPro"/>
</dbReference>
<dbReference type="Proteomes" id="UP000613840">
    <property type="component" value="Unassembled WGS sequence"/>
</dbReference>
<keyword evidence="9" id="KW-0963">Cytoplasm</keyword>
<dbReference type="HAMAP" id="MF_00009">
    <property type="entry name" value="Endoribonucl_YbeY"/>
    <property type="match status" value="1"/>
</dbReference>
<evidence type="ECO:0000256" key="9">
    <source>
        <dbReference type="HAMAP-Rule" id="MF_00009"/>
    </source>
</evidence>
<evidence type="ECO:0000256" key="2">
    <source>
        <dbReference type="ARBA" id="ARBA00022517"/>
    </source>
</evidence>
<evidence type="ECO:0000256" key="5">
    <source>
        <dbReference type="ARBA" id="ARBA00022723"/>
    </source>
</evidence>
<keyword evidence="2 9" id="KW-0690">Ribosome biogenesis</keyword>
<dbReference type="GO" id="GO:0006364">
    <property type="term" value="P:rRNA processing"/>
    <property type="evidence" value="ECO:0007669"/>
    <property type="project" value="UniProtKB-UniRule"/>
</dbReference>
<dbReference type="InterPro" id="IPR023091">
    <property type="entry name" value="MetalPrtase_cat_dom_sf_prd"/>
</dbReference>
<evidence type="ECO:0000256" key="7">
    <source>
        <dbReference type="ARBA" id="ARBA00022801"/>
    </source>
</evidence>
<dbReference type="Gene3D" id="3.40.390.30">
    <property type="entry name" value="Metalloproteases ('zincins'), catalytic domain"/>
    <property type="match status" value="1"/>
</dbReference>
<evidence type="ECO:0000313" key="11">
    <source>
        <dbReference type="Proteomes" id="UP000613840"/>
    </source>
</evidence>
<keyword evidence="8 9" id="KW-0862">Zinc</keyword>
<dbReference type="PROSITE" id="PS01306">
    <property type="entry name" value="UPF0054"/>
    <property type="match status" value="1"/>
</dbReference>
<protein>
    <recommendedName>
        <fullName evidence="9">Endoribonuclease YbeY</fullName>
        <ecNumber evidence="9">3.1.-.-</ecNumber>
    </recommendedName>
</protein>
<evidence type="ECO:0000256" key="4">
    <source>
        <dbReference type="ARBA" id="ARBA00022722"/>
    </source>
</evidence>
<evidence type="ECO:0000313" key="10">
    <source>
        <dbReference type="EMBL" id="GGL62925.1"/>
    </source>
</evidence>
<dbReference type="EC" id="3.1.-.-" evidence="9"/>
<evidence type="ECO:0000256" key="1">
    <source>
        <dbReference type="ARBA" id="ARBA00010875"/>
    </source>
</evidence>
<keyword evidence="3 9" id="KW-0698">rRNA processing</keyword>
<dbReference type="InterPro" id="IPR020549">
    <property type="entry name" value="YbeY_CS"/>
</dbReference>
<comment type="function">
    <text evidence="9">Single strand-specific metallo-endoribonuclease involved in late-stage 70S ribosome quality control and in maturation of the 3' terminus of the 16S rRNA.</text>
</comment>
<evidence type="ECO:0000256" key="6">
    <source>
        <dbReference type="ARBA" id="ARBA00022759"/>
    </source>
</evidence>
<evidence type="ECO:0000256" key="8">
    <source>
        <dbReference type="ARBA" id="ARBA00022833"/>
    </source>
</evidence>
<feature type="binding site" evidence="9">
    <location>
        <position position="126"/>
    </location>
    <ligand>
        <name>Zn(2+)</name>
        <dbReference type="ChEBI" id="CHEBI:29105"/>
        <note>catalytic</note>
    </ligand>
</feature>
<dbReference type="EMBL" id="BMMZ01000004">
    <property type="protein sequence ID" value="GGL62925.1"/>
    <property type="molecule type" value="Genomic_DNA"/>
</dbReference>
<dbReference type="NCBIfam" id="TIGR00043">
    <property type="entry name" value="rRNA maturation RNase YbeY"/>
    <property type="match status" value="1"/>
</dbReference>
<dbReference type="GO" id="GO:0005737">
    <property type="term" value="C:cytoplasm"/>
    <property type="evidence" value="ECO:0007669"/>
    <property type="project" value="UniProtKB-SubCell"/>
</dbReference>
<dbReference type="PANTHER" id="PTHR46986">
    <property type="entry name" value="ENDORIBONUCLEASE YBEY, CHLOROPLASTIC"/>
    <property type="match status" value="1"/>
</dbReference>
<comment type="cofactor">
    <cofactor evidence="9">
        <name>Zn(2+)</name>
        <dbReference type="ChEBI" id="CHEBI:29105"/>
    </cofactor>
    <text evidence="9">Binds 1 zinc ion.</text>
</comment>